<protein>
    <submittedName>
        <fullName evidence="1">Uncharacterized protein</fullName>
    </submittedName>
</protein>
<organism evidence="1 2">
    <name type="scientific">Phaeosphaeria nodorum (strain SN15 / ATCC MYA-4574 / FGSC 10173)</name>
    <name type="common">Glume blotch fungus</name>
    <name type="synonym">Parastagonospora nodorum</name>
    <dbReference type="NCBI Taxonomy" id="321614"/>
    <lineage>
        <taxon>Eukaryota</taxon>
        <taxon>Fungi</taxon>
        <taxon>Dikarya</taxon>
        <taxon>Ascomycota</taxon>
        <taxon>Pezizomycotina</taxon>
        <taxon>Dothideomycetes</taxon>
        <taxon>Pleosporomycetidae</taxon>
        <taxon>Pleosporales</taxon>
        <taxon>Pleosporineae</taxon>
        <taxon>Phaeosphaeriaceae</taxon>
        <taxon>Parastagonospora</taxon>
    </lineage>
</organism>
<dbReference type="Proteomes" id="UP000663193">
    <property type="component" value="Chromosome 8"/>
</dbReference>
<evidence type="ECO:0000313" key="2">
    <source>
        <dbReference type="Proteomes" id="UP000663193"/>
    </source>
</evidence>
<sequence length="211" mass="24290">MEAAAVQTFFNVTSPLQHAITIDNSWRSPLLRLPSELRNRIYDYVLGGVYWNLTDVAPPRGPLPPPLRFPETYGALLRVSRQIFIETATLPFSLGSFQAWDKPASVRFTAMQWSAITSLVFHVSWSVTIYWAMGWCITNGDFEFLDTMPHLENVLVNVTDFYGEKFREQNRRNGQMAGPGTMTKKDLVNWLNRALNTNKRRHIKFRVGFCQ</sequence>
<reference evidence="2" key="1">
    <citation type="journal article" date="2021" name="BMC Genomics">
        <title>Chromosome-level genome assembly and manually-curated proteome of model necrotroph Parastagonospora nodorum Sn15 reveals a genome-wide trove of candidate effector homologs, and redundancy of virulence-related functions within an accessory chromosome.</title>
        <authorList>
            <person name="Bertazzoni S."/>
            <person name="Jones D.A.B."/>
            <person name="Phan H.T."/>
            <person name="Tan K.-C."/>
            <person name="Hane J.K."/>
        </authorList>
    </citation>
    <scope>NUCLEOTIDE SEQUENCE [LARGE SCALE GENOMIC DNA]</scope>
    <source>
        <strain evidence="2">SN15 / ATCC MYA-4574 / FGSC 10173)</strain>
    </source>
</reference>
<gene>
    <name evidence="1" type="ORF">JI435_045990</name>
</gene>
<name>A0A7U2I402_PHANO</name>
<dbReference type="PANTHER" id="PTHR42085:SF1">
    <property type="entry name" value="F-BOX DOMAIN-CONTAINING PROTEIN"/>
    <property type="match status" value="1"/>
</dbReference>
<evidence type="ECO:0000313" key="1">
    <source>
        <dbReference type="EMBL" id="QRC98547.1"/>
    </source>
</evidence>
<proteinExistence type="predicted"/>
<keyword evidence="2" id="KW-1185">Reference proteome</keyword>
<dbReference type="RefSeq" id="XP_001795012.1">
    <property type="nucleotide sequence ID" value="XM_001794960.1"/>
</dbReference>
<accession>A0A7U2I402</accession>
<dbReference type="PANTHER" id="PTHR42085">
    <property type="entry name" value="F-BOX DOMAIN-CONTAINING PROTEIN"/>
    <property type="match status" value="1"/>
</dbReference>
<dbReference type="AlphaFoldDB" id="A0A7U2I402"/>
<dbReference type="VEuPathDB" id="FungiDB:JI435_045990"/>
<dbReference type="InterPro" id="IPR038883">
    <property type="entry name" value="AN11006-like"/>
</dbReference>
<dbReference type="EMBL" id="CP069030">
    <property type="protein sequence ID" value="QRC98547.1"/>
    <property type="molecule type" value="Genomic_DNA"/>
</dbReference>
<dbReference type="KEGG" id="pno:SNOG_04599"/>